<dbReference type="Proteomes" id="UP000057181">
    <property type="component" value="Chromosome"/>
</dbReference>
<evidence type="ECO:0000313" key="5">
    <source>
        <dbReference type="Proteomes" id="UP000321155"/>
    </source>
</evidence>
<evidence type="ECO:0000313" key="2">
    <source>
        <dbReference type="EMBL" id="ALU39777.1"/>
    </source>
</evidence>
<keyword evidence="5" id="KW-1185">Reference proteome</keyword>
<evidence type="ECO:0000313" key="3">
    <source>
        <dbReference type="EMBL" id="GEO93071.1"/>
    </source>
</evidence>
<dbReference type="EMBL" id="CP013254">
    <property type="protein sequence ID" value="ALU39777.1"/>
    <property type="molecule type" value="Genomic_DNA"/>
</dbReference>
<protein>
    <recommendedName>
        <fullName evidence="6">Aminoglycoside phosphotransferase domain-containing protein</fullName>
    </recommendedName>
</protein>
<evidence type="ECO:0000313" key="4">
    <source>
        <dbReference type="Proteomes" id="UP000057181"/>
    </source>
</evidence>
<evidence type="ECO:0008006" key="6">
    <source>
        <dbReference type="Google" id="ProtNLM"/>
    </source>
</evidence>
<proteinExistence type="predicted"/>
<sequence length="357" mass="37129">MAREPVSARARARRERLTACAAGLLGEPVRLEPLPGSSGRSVLHRVRRPPGAPALLAKHFPRRDGARNAGGFGYLRERAGAGLVEAAPAMAGWCDEHRLVLVEDLGPLPDLGSLLRAAPPGPAVPAALRAWARALGAQARPDPARAAELAARLAAADPEARDPGRLPSPGLADRGLERLLAGASPGQSAAVRAELAELPVLLRRGPHSCVSTGDHSPANVLLGPAGPRFVDLEGTAHHHPALAAAAVRGGWPLAEQPVLWDRATGEELLAEFLRGGGPVLHVLAAEPRWPRLVALGGAHAVLTGLELCAAPDRARALAAWGARQTAAQLPALAARLDCRAREQGTGRGPARGRTIDR</sequence>
<name>A0A0U2YW90_9MICC</name>
<reference evidence="2 4" key="1">
    <citation type="submission" date="2015-11" db="EMBL/GenBank/DDBJ databases">
        <title>Complete Genome Sequence of Kocuria flava strain HO-9041.</title>
        <authorList>
            <person name="Zhou M."/>
            <person name="Dai J."/>
        </authorList>
    </citation>
    <scope>NUCLEOTIDE SEQUENCE [LARGE SCALE GENOMIC DNA]</scope>
    <source>
        <strain evidence="2 4">HO-9041</strain>
    </source>
</reference>
<evidence type="ECO:0000256" key="1">
    <source>
        <dbReference type="SAM" id="MobiDB-lite"/>
    </source>
</evidence>
<reference evidence="3 5" key="2">
    <citation type="submission" date="2019-07" db="EMBL/GenBank/DDBJ databases">
        <title>Whole genome shotgun sequence of Kocuria flava NBRC 107626.</title>
        <authorList>
            <person name="Hosoyama A."/>
            <person name="Uohara A."/>
            <person name="Ohji S."/>
            <person name="Ichikawa N."/>
        </authorList>
    </citation>
    <scope>NUCLEOTIDE SEQUENCE [LARGE SCALE GENOMIC DNA]</scope>
    <source>
        <strain evidence="3 5">NBRC 107626</strain>
    </source>
</reference>
<dbReference type="EMBL" id="BJZR01000082">
    <property type="protein sequence ID" value="GEO93071.1"/>
    <property type="molecule type" value="Genomic_DNA"/>
</dbReference>
<dbReference type="KEGG" id="kfv:AS188_08475"/>
<dbReference type="STRING" id="446860.AS188_08475"/>
<accession>A0A0U2YW90</accession>
<feature type="region of interest" description="Disordered" evidence="1">
    <location>
        <begin position="152"/>
        <end position="172"/>
    </location>
</feature>
<dbReference type="AlphaFoldDB" id="A0A0U2YW90"/>
<gene>
    <name evidence="2" type="ORF">AS188_08475</name>
    <name evidence="3" type="ORF">KFL01_23770</name>
</gene>
<organism evidence="2 4">
    <name type="scientific">Kocuria flava</name>
    <dbReference type="NCBI Taxonomy" id="446860"/>
    <lineage>
        <taxon>Bacteria</taxon>
        <taxon>Bacillati</taxon>
        <taxon>Actinomycetota</taxon>
        <taxon>Actinomycetes</taxon>
        <taxon>Micrococcales</taxon>
        <taxon>Micrococcaceae</taxon>
        <taxon>Kocuria</taxon>
    </lineage>
</organism>
<dbReference type="Proteomes" id="UP000321155">
    <property type="component" value="Unassembled WGS sequence"/>
</dbReference>